<dbReference type="GO" id="GO:0016255">
    <property type="term" value="P:attachment of GPI anchor to protein"/>
    <property type="evidence" value="ECO:0007669"/>
    <property type="project" value="InterPro"/>
</dbReference>
<protein>
    <submittedName>
        <fullName evidence="2">Gpi16 subunit, GPI transamidase component</fullName>
    </submittedName>
</protein>
<evidence type="ECO:0000256" key="1">
    <source>
        <dbReference type="SAM" id="Phobius"/>
    </source>
</evidence>
<keyword evidence="1" id="KW-0472">Membrane</keyword>
<dbReference type="PANTHER" id="PTHR12959">
    <property type="entry name" value="GPI TRANSAMIDASE COMPONENT PIG-T-RELATED"/>
    <property type="match status" value="1"/>
</dbReference>
<gene>
    <name evidence="2" type="ORF">K470DRAFT_216956</name>
</gene>
<organism evidence="2 3">
    <name type="scientific">Piedraia hortae CBS 480.64</name>
    <dbReference type="NCBI Taxonomy" id="1314780"/>
    <lineage>
        <taxon>Eukaryota</taxon>
        <taxon>Fungi</taxon>
        <taxon>Dikarya</taxon>
        <taxon>Ascomycota</taxon>
        <taxon>Pezizomycotina</taxon>
        <taxon>Dothideomycetes</taxon>
        <taxon>Dothideomycetidae</taxon>
        <taxon>Capnodiales</taxon>
        <taxon>Piedraiaceae</taxon>
        <taxon>Piedraia</taxon>
    </lineage>
</organism>
<dbReference type="EMBL" id="MU005980">
    <property type="protein sequence ID" value="KAF2860527.1"/>
    <property type="molecule type" value="Genomic_DNA"/>
</dbReference>
<dbReference type="Pfam" id="PF04113">
    <property type="entry name" value="Gpi16"/>
    <property type="match status" value="1"/>
</dbReference>
<reference evidence="2" key="1">
    <citation type="journal article" date="2020" name="Stud. Mycol.">
        <title>101 Dothideomycetes genomes: a test case for predicting lifestyles and emergence of pathogens.</title>
        <authorList>
            <person name="Haridas S."/>
            <person name="Albert R."/>
            <person name="Binder M."/>
            <person name="Bloem J."/>
            <person name="Labutti K."/>
            <person name="Salamov A."/>
            <person name="Andreopoulos B."/>
            <person name="Baker S."/>
            <person name="Barry K."/>
            <person name="Bills G."/>
            <person name="Bluhm B."/>
            <person name="Cannon C."/>
            <person name="Castanera R."/>
            <person name="Culley D."/>
            <person name="Daum C."/>
            <person name="Ezra D."/>
            <person name="Gonzalez J."/>
            <person name="Henrissat B."/>
            <person name="Kuo A."/>
            <person name="Liang C."/>
            <person name="Lipzen A."/>
            <person name="Lutzoni F."/>
            <person name="Magnuson J."/>
            <person name="Mondo S."/>
            <person name="Nolan M."/>
            <person name="Ohm R."/>
            <person name="Pangilinan J."/>
            <person name="Park H.-J."/>
            <person name="Ramirez L."/>
            <person name="Alfaro M."/>
            <person name="Sun H."/>
            <person name="Tritt A."/>
            <person name="Yoshinaga Y."/>
            <person name="Zwiers L.-H."/>
            <person name="Turgeon B."/>
            <person name="Goodwin S."/>
            <person name="Spatafora J."/>
            <person name="Crous P."/>
            <person name="Grigoriev I."/>
        </authorList>
    </citation>
    <scope>NUCLEOTIDE SEQUENCE</scope>
    <source>
        <strain evidence="2">CBS 480.64</strain>
    </source>
</reference>
<name>A0A6A7BZX9_9PEZI</name>
<evidence type="ECO:0000313" key="3">
    <source>
        <dbReference type="Proteomes" id="UP000799421"/>
    </source>
</evidence>
<keyword evidence="1" id="KW-1133">Transmembrane helix</keyword>
<sequence length="512" mass="58074">MKLPALVGGLLLGARAQYHEQLDLKPLANNFLYAGFNFSAATSLEAYEKGHFSLFPRSLGQILRHTHTQELHLRFALGRWDDQTWGERPRRGRREGGTGVELWAWVEDPLDENWTALVNGLSGLFCASLNFIKRTKTSAPLWAFERESVGDFAEADLLHGMLPREVVCTENLTPFVKLLPCHGKAGIGSLLDGHKVFDANWQTMSVRVRRVGETVEVEQTVDLVIDLERSARPDRIPTPPPLEEIQCDETKKYHQHDTCFPLKKTADVAYNLSSVFGRSIHGNCHLNPVDDDVTLELPDETKRFTLAEGDFDMEIPVKAKEEMPGFYASRQLTGYGQEKGRMHTTLYNFQPHEQRLVYLEPLPWFLRPYIHTLEVKGATVETTAYTPAVDRQRGTTLELVLLVPPLTNVSMTYDVEKAILRYTEYPPDANRGFDVPSAVVHLVPEGRYLRTTPLLLSLPTPDFSMPYNVIILTSTVIALGFGSVFNLLVRRLVLPEEVPRSQLKQRLQRFRK</sequence>
<accession>A0A6A7BZX9</accession>
<evidence type="ECO:0000313" key="2">
    <source>
        <dbReference type="EMBL" id="KAF2860527.1"/>
    </source>
</evidence>
<dbReference type="AlphaFoldDB" id="A0A6A7BZX9"/>
<keyword evidence="3" id="KW-1185">Reference proteome</keyword>
<keyword evidence="1" id="KW-0812">Transmembrane</keyword>
<proteinExistence type="predicted"/>
<dbReference type="Proteomes" id="UP000799421">
    <property type="component" value="Unassembled WGS sequence"/>
</dbReference>
<dbReference type="InterPro" id="IPR007245">
    <property type="entry name" value="PIG-T"/>
</dbReference>
<feature type="transmembrane region" description="Helical" evidence="1">
    <location>
        <begin position="467"/>
        <end position="489"/>
    </location>
</feature>
<dbReference type="GO" id="GO:0042765">
    <property type="term" value="C:GPI-anchor transamidase complex"/>
    <property type="evidence" value="ECO:0007669"/>
    <property type="project" value="InterPro"/>
</dbReference>
<dbReference type="PANTHER" id="PTHR12959:SF11">
    <property type="entry name" value="GPI TRANSAMIDASE COMPONENT PIG-T"/>
    <property type="match status" value="1"/>
</dbReference>
<dbReference type="OrthoDB" id="331263at2759"/>